<evidence type="ECO:0000256" key="2">
    <source>
        <dbReference type="ARBA" id="ARBA00011738"/>
    </source>
</evidence>
<dbReference type="Pfam" id="PF00753">
    <property type="entry name" value="Lactamase_B"/>
    <property type="match status" value="1"/>
</dbReference>
<accession>A0A8W8ITR0</accession>
<proteinExistence type="predicted"/>
<protein>
    <recommendedName>
        <fullName evidence="3">Metallo-beta-lactamase domain-containing protein 1</fullName>
    </recommendedName>
    <alternativeName>
        <fullName evidence="4">Endoribonuclease MBLAC1</fullName>
    </alternativeName>
</protein>
<evidence type="ECO:0000256" key="4">
    <source>
        <dbReference type="ARBA" id="ARBA00032988"/>
    </source>
</evidence>
<dbReference type="PANTHER" id="PTHR23200:SF48">
    <property type="entry name" value="METALLO-BETA-LACTAMASE DOMAIN-CONTAINING PROTEIN 1"/>
    <property type="match status" value="1"/>
</dbReference>
<evidence type="ECO:0000256" key="1">
    <source>
        <dbReference type="ARBA" id="ARBA00004514"/>
    </source>
</evidence>
<organism evidence="8 9">
    <name type="scientific">Magallana gigas</name>
    <name type="common">Pacific oyster</name>
    <name type="synonym">Crassostrea gigas</name>
    <dbReference type="NCBI Taxonomy" id="29159"/>
    <lineage>
        <taxon>Eukaryota</taxon>
        <taxon>Metazoa</taxon>
        <taxon>Spiralia</taxon>
        <taxon>Lophotrochozoa</taxon>
        <taxon>Mollusca</taxon>
        <taxon>Bivalvia</taxon>
        <taxon>Autobranchia</taxon>
        <taxon>Pteriomorphia</taxon>
        <taxon>Ostreida</taxon>
        <taxon>Ostreoidea</taxon>
        <taxon>Ostreidae</taxon>
        <taxon>Magallana</taxon>
    </lineage>
</organism>
<evidence type="ECO:0000313" key="9">
    <source>
        <dbReference type="Proteomes" id="UP000005408"/>
    </source>
</evidence>
<dbReference type="EnsemblMetazoa" id="G15816.19">
    <property type="protein sequence ID" value="G15816.19:cds"/>
    <property type="gene ID" value="G15816"/>
</dbReference>
<evidence type="ECO:0000256" key="5">
    <source>
        <dbReference type="ARBA" id="ARBA00044690"/>
    </source>
</evidence>
<dbReference type="PANTHER" id="PTHR23200">
    <property type="entry name" value="METALLO-BETA-LACTAMASE DOMAIN-CONTAINING PROTEIN 1"/>
    <property type="match status" value="1"/>
</dbReference>
<sequence length="244" mass="27363">MITVLDAGKRLDTMSSYEVIVLKEGYSKSEGQGHHRACGSISLIKGPKNVVVDTGNPWDRDHILDGLKKNGLSPEKIHYCVCTHGHSDHVGNLSMFDKAVHILSYDVCEGDKYHMHDFKTGIPYEIDDDVEVVPTPGHTGADISVIVSNTGLGTVAVTGDLFECLEDLEEPSLWQDNSENPELQQQWRIEVLKKADYIVPGHGKMFKVPEDYKRSMRVVMYHEEFHQVGNHATTLSEYVVIEEN</sequence>
<evidence type="ECO:0000256" key="3">
    <source>
        <dbReference type="ARBA" id="ARBA00014856"/>
    </source>
</evidence>
<keyword evidence="9" id="KW-1185">Reference proteome</keyword>
<comment type="catalytic activity">
    <reaction evidence="5">
        <text>a ribonucleotidyl-ribonucleotide-RNA + H2O = a 3'-end ribonucleotide-RNA + a 5'-end 5'-phospho-ribonucleoside-RNA + H(+)</text>
        <dbReference type="Rhea" id="RHEA:68096"/>
        <dbReference type="Rhea" id="RHEA-COMP:15179"/>
        <dbReference type="Rhea" id="RHEA-COMP:17355"/>
        <dbReference type="Rhea" id="RHEA-COMP:17428"/>
        <dbReference type="ChEBI" id="CHEBI:15377"/>
        <dbReference type="ChEBI" id="CHEBI:15378"/>
        <dbReference type="ChEBI" id="CHEBI:74896"/>
        <dbReference type="ChEBI" id="CHEBI:138282"/>
        <dbReference type="ChEBI" id="CHEBI:173118"/>
    </reaction>
    <physiologicalReaction direction="left-to-right" evidence="5">
        <dbReference type="Rhea" id="RHEA:68097"/>
    </physiologicalReaction>
</comment>
<dbReference type="InterPro" id="IPR036866">
    <property type="entry name" value="RibonucZ/Hydroxyglut_hydro"/>
</dbReference>
<dbReference type="CDD" id="cd07711">
    <property type="entry name" value="MBLAC1-like_MBL-fold"/>
    <property type="match status" value="1"/>
</dbReference>
<dbReference type="SMART" id="SM00849">
    <property type="entry name" value="Lactamase_B"/>
    <property type="match status" value="1"/>
</dbReference>
<evidence type="ECO:0000259" key="7">
    <source>
        <dbReference type="SMART" id="SM00849"/>
    </source>
</evidence>
<dbReference type="InterPro" id="IPR039344">
    <property type="entry name" value="MBLAC1"/>
</dbReference>
<dbReference type="Proteomes" id="UP000005408">
    <property type="component" value="Unassembled WGS sequence"/>
</dbReference>
<comment type="function">
    <text evidence="6">Endoribonuclease that catalyzes the hydrolysis of histone-coding pre-mRNA 3'-end. Involved in histone pre-mRNA processing during the S-phase of the cell cycle, which is required for entering/progressing through S-phase. Cleaves histone pre-mRNA at a major and a minor cleavage site after the 5'-ACCCA-3' and the 5'-ACCCACA-3' sequence, respectively, and located downstream of the stem-loop. May require the presence of the HDE element located at the histone pre-RNA 3'-end to avoid non-specific cleavage.</text>
</comment>
<dbReference type="SUPFAM" id="SSF56281">
    <property type="entry name" value="Metallo-hydrolase/oxidoreductase"/>
    <property type="match status" value="1"/>
</dbReference>
<dbReference type="AlphaFoldDB" id="A0A8W8ITR0"/>
<evidence type="ECO:0000256" key="6">
    <source>
        <dbReference type="ARBA" id="ARBA00045869"/>
    </source>
</evidence>
<name>A0A8W8ITR0_MAGGI</name>
<feature type="domain" description="Metallo-beta-lactamase" evidence="7">
    <location>
        <begin position="38"/>
        <end position="202"/>
    </location>
</feature>
<reference evidence="8" key="1">
    <citation type="submission" date="2022-08" db="UniProtKB">
        <authorList>
            <consortium name="EnsemblMetazoa"/>
        </authorList>
    </citation>
    <scope>IDENTIFICATION</scope>
    <source>
        <strain evidence="8">05x7-T-G4-1.051#20</strain>
    </source>
</reference>
<dbReference type="GO" id="GO:0005829">
    <property type="term" value="C:cytosol"/>
    <property type="evidence" value="ECO:0007669"/>
    <property type="project" value="UniProtKB-SubCell"/>
</dbReference>
<dbReference type="Gene3D" id="3.60.15.10">
    <property type="entry name" value="Ribonuclease Z/Hydroxyacylglutathione hydrolase-like"/>
    <property type="match status" value="1"/>
</dbReference>
<comment type="subunit">
    <text evidence="2">Homodimer.</text>
</comment>
<dbReference type="InterPro" id="IPR001279">
    <property type="entry name" value="Metallo-B-lactamas"/>
</dbReference>
<comment type="subcellular location">
    <subcellularLocation>
        <location evidence="1">Cytoplasm</location>
        <location evidence="1">Cytosol</location>
    </subcellularLocation>
</comment>
<evidence type="ECO:0000313" key="8">
    <source>
        <dbReference type="EnsemblMetazoa" id="G15816.19:cds"/>
    </source>
</evidence>